<dbReference type="AlphaFoldDB" id="A0A2S5IXI6"/>
<dbReference type="EMBL" id="PRKW01000004">
    <property type="protein sequence ID" value="PPB49220.1"/>
    <property type="molecule type" value="Genomic_DNA"/>
</dbReference>
<dbReference type="InterPro" id="IPR049453">
    <property type="entry name" value="Memb_transporter_dom"/>
</dbReference>
<keyword evidence="8" id="KW-1185">Reference proteome</keyword>
<evidence type="ECO:0000256" key="3">
    <source>
        <dbReference type="ARBA" id="ARBA00022989"/>
    </source>
</evidence>
<feature type="transmembrane region" description="Helical" evidence="5">
    <location>
        <begin position="84"/>
        <end position="103"/>
    </location>
</feature>
<proteinExistence type="predicted"/>
<protein>
    <submittedName>
        <fullName evidence="7">FUSC family protein</fullName>
    </submittedName>
</protein>
<keyword evidence="3 5" id="KW-1133">Transmembrane helix</keyword>
<feature type="transmembrane region" description="Helical" evidence="5">
    <location>
        <begin position="61"/>
        <end position="77"/>
    </location>
</feature>
<dbReference type="Proteomes" id="UP000239297">
    <property type="component" value="Unassembled WGS sequence"/>
</dbReference>
<comment type="caution">
    <text evidence="7">The sequence shown here is derived from an EMBL/GenBank/DDBJ whole genome shotgun (WGS) entry which is preliminary data.</text>
</comment>
<evidence type="ECO:0000256" key="4">
    <source>
        <dbReference type="ARBA" id="ARBA00023136"/>
    </source>
</evidence>
<gene>
    <name evidence="7" type="ORF">C4K88_11010</name>
</gene>
<evidence type="ECO:0000256" key="2">
    <source>
        <dbReference type="ARBA" id="ARBA00022692"/>
    </source>
</evidence>
<keyword evidence="2 5" id="KW-0812">Transmembrane</keyword>
<feature type="transmembrane region" description="Helical" evidence="5">
    <location>
        <begin position="157"/>
        <end position="179"/>
    </location>
</feature>
<name>A0A2S5IXI6_9MICC</name>
<evidence type="ECO:0000313" key="7">
    <source>
        <dbReference type="EMBL" id="PPB49220.1"/>
    </source>
</evidence>
<feature type="transmembrane region" description="Helical" evidence="5">
    <location>
        <begin position="109"/>
        <end position="126"/>
    </location>
</feature>
<evidence type="ECO:0000256" key="1">
    <source>
        <dbReference type="ARBA" id="ARBA00004141"/>
    </source>
</evidence>
<keyword evidence="4 5" id="KW-0472">Membrane</keyword>
<dbReference type="RefSeq" id="WP_104121657.1">
    <property type="nucleotide sequence ID" value="NZ_PRKW01000004.1"/>
</dbReference>
<accession>A0A2S5IXI6</accession>
<evidence type="ECO:0000259" key="6">
    <source>
        <dbReference type="Pfam" id="PF13515"/>
    </source>
</evidence>
<comment type="subcellular location">
    <subcellularLocation>
        <location evidence="1">Membrane</location>
        <topology evidence="1">Multi-pass membrane protein</topology>
    </subcellularLocation>
</comment>
<feature type="transmembrane region" description="Helical" evidence="5">
    <location>
        <begin position="133"/>
        <end position="151"/>
    </location>
</feature>
<dbReference type="OrthoDB" id="3579456at2"/>
<dbReference type="Pfam" id="PF13515">
    <property type="entry name" value="FUSC_2"/>
    <property type="match status" value="1"/>
</dbReference>
<feature type="transmembrane region" description="Helical" evidence="5">
    <location>
        <begin position="34"/>
        <end position="55"/>
    </location>
</feature>
<organism evidence="7 8">
    <name type="scientific">Arthrobacter pityocampae</name>
    <dbReference type="NCBI Taxonomy" id="547334"/>
    <lineage>
        <taxon>Bacteria</taxon>
        <taxon>Bacillati</taxon>
        <taxon>Actinomycetota</taxon>
        <taxon>Actinomycetes</taxon>
        <taxon>Micrococcales</taxon>
        <taxon>Micrococcaceae</taxon>
        <taxon>Arthrobacter</taxon>
    </lineage>
</organism>
<evidence type="ECO:0000313" key="8">
    <source>
        <dbReference type="Proteomes" id="UP000239297"/>
    </source>
</evidence>
<feature type="domain" description="Integral membrane bound transporter" evidence="6">
    <location>
        <begin position="46"/>
        <end position="171"/>
    </location>
</feature>
<reference evidence="7 8" key="1">
    <citation type="journal article" date="2014" name="Int. J. Syst. Evol. Microbiol.">
        <title>Arthrobacter pityocampae sp. nov., isolated from Thaumetopoea pityocampa (Lep., Thaumetopoeidae).</title>
        <authorList>
            <person name="Ince I.A."/>
            <person name="Demirbag Z."/>
            <person name="Kati H."/>
        </authorList>
    </citation>
    <scope>NUCLEOTIDE SEQUENCE [LARGE SCALE GENOMIC DNA]</scope>
    <source>
        <strain evidence="7 8">Tp2</strain>
    </source>
</reference>
<evidence type="ECO:0000256" key="5">
    <source>
        <dbReference type="SAM" id="Phobius"/>
    </source>
</evidence>
<dbReference type="GO" id="GO:0016020">
    <property type="term" value="C:membrane"/>
    <property type="evidence" value="ECO:0007669"/>
    <property type="project" value="UniProtKB-SubCell"/>
</dbReference>
<sequence length="375" mass="40167">MPTLKIHPGFGVLAARFDGDLRDRLRAAVINPQLLLAAKAALAAALAWTIALAIPGTPSEYPYYAPLGALLAIYPTVAGTIKLGLQTVVGLTIGILLAYIAVWAGDPDWVTIAFVVGVGVLLGGVLKRTAGGGSGIASAGLFVLVIGNENLGYSLGYLVQTVVGVGVGLAVSALILPPLHLNDAVGRMSGLRRTAARQLQEMGEALEEDWAEDDPRWTERRDALTASVRNARSALQYAAESRKGNVRRRFHPRDIRRDYRHVEVLEIVASHTLNITNMLQDGLHGTATEHPLPEAVRPPLQEAFTAVGNVLDLWTVEEDSTEMVRDAERALKVLETAAYESTSVTVPFGSAAAIGMNLHRIVQAVKPELDVEEES</sequence>